<dbReference type="GO" id="GO:0006281">
    <property type="term" value="P:DNA repair"/>
    <property type="evidence" value="ECO:0007669"/>
    <property type="project" value="InterPro"/>
</dbReference>
<keyword evidence="4" id="KW-1185">Reference proteome</keyword>
<dbReference type="EMBL" id="QFYP01000020">
    <property type="protein sequence ID" value="RAK51229.1"/>
    <property type="molecule type" value="Genomic_DNA"/>
</dbReference>
<evidence type="ECO:0000313" key="4">
    <source>
        <dbReference type="Proteomes" id="UP000249842"/>
    </source>
</evidence>
<keyword evidence="2 3" id="KW-0067">ATP-binding</keyword>
<dbReference type="Gene3D" id="3.40.50.300">
    <property type="entry name" value="P-loop containing nucleotide triphosphate hydrolases"/>
    <property type="match status" value="1"/>
</dbReference>
<dbReference type="PANTHER" id="PTHR47964">
    <property type="entry name" value="ATP-DEPENDENT DNA HELICASE HOMOLOG RECG, CHLOROPLASTIC"/>
    <property type="match status" value="1"/>
</dbReference>
<dbReference type="SUPFAM" id="SSF52540">
    <property type="entry name" value="P-loop containing nucleoside triphosphate hydrolases"/>
    <property type="match status" value="1"/>
</dbReference>
<dbReference type="PANTHER" id="PTHR47964:SF1">
    <property type="entry name" value="ATP-DEPENDENT DNA HELICASE HOMOLOG RECG, CHLOROPLASTIC"/>
    <property type="match status" value="1"/>
</dbReference>
<keyword evidence="1" id="KW-0378">Hydrolase</keyword>
<evidence type="ECO:0000256" key="2">
    <source>
        <dbReference type="ARBA" id="ARBA00022806"/>
    </source>
</evidence>
<dbReference type="GO" id="GO:0016787">
    <property type="term" value="F:hydrolase activity"/>
    <property type="evidence" value="ECO:0007669"/>
    <property type="project" value="UniProtKB-KW"/>
</dbReference>
<dbReference type="InterPro" id="IPR027417">
    <property type="entry name" value="P-loop_NTPase"/>
</dbReference>
<dbReference type="Proteomes" id="UP000249842">
    <property type="component" value="Unassembled WGS sequence"/>
</dbReference>
<gene>
    <name evidence="3" type="ORF">DJ021_18485</name>
</gene>
<keyword evidence="2 3" id="KW-0347">Helicase</keyword>
<dbReference type="InterPro" id="IPR047112">
    <property type="entry name" value="RecG/Mfd"/>
</dbReference>
<evidence type="ECO:0000313" key="3">
    <source>
        <dbReference type="EMBL" id="RAK51229.1"/>
    </source>
</evidence>
<dbReference type="AlphaFoldDB" id="A0A328A9M0"/>
<proteinExistence type="predicted"/>
<evidence type="ECO:0000256" key="1">
    <source>
        <dbReference type="ARBA" id="ARBA00022801"/>
    </source>
</evidence>
<protein>
    <submittedName>
        <fullName evidence="3">ATP-dependent DNA helicase RecG</fullName>
    </submittedName>
</protein>
<name>A0A328A9M0_9CAUL</name>
<feature type="non-terminal residue" evidence="3">
    <location>
        <position position="1"/>
    </location>
</feature>
<sequence length="111" mass="11776">AQQLAMAQRKAERRREAAAKIPASTVAEAIRADLPFAFTGAQTRALGEIRHDFALGERMSRLIQGDVGSGKTVVAMCAMADVAAAGGFFNDTATTEILARQHFETISGPLT</sequence>
<keyword evidence="2 3" id="KW-0547">Nucleotide-binding</keyword>
<comment type="caution">
    <text evidence="3">The sequence shown here is derived from an EMBL/GenBank/DDBJ whole genome shotgun (WGS) entry which is preliminary data.</text>
</comment>
<organism evidence="3 4">
    <name type="scientific">Phenylobacterium hankyongense</name>
    <dbReference type="NCBI Taxonomy" id="1813876"/>
    <lineage>
        <taxon>Bacteria</taxon>
        <taxon>Pseudomonadati</taxon>
        <taxon>Pseudomonadota</taxon>
        <taxon>Alphaproteobacteria</taxon>
        <taxon>Caulobacterales</taxon>
        <taxon>Caulobacteraceae</taxon>
        <taxon>Phenylobacterium</taxon>
    </lineage>
</organism>
<feature type="non-terminal residue" evidence="3">
    <location>
        <position position="111"/>
    </location>
</feature>
<reference evidence="4" key="1">
    <citation type="submission" date="2018-05" db="EMBL/GenBank/DDBJ databases">
        <authorList>
            <person name="Li X."/>
        </authorList>
    </citation>
    <scope>NUCLEOTIDE SEQUENCE [LARGE SCALE GENOMIC DNA]</scope>
    <source>
        <strain evidence="4">HKS-05</strain>
    </source>
</reference>
<dbReference type="GO" id="GO:0003678">
    <property type="term" value="F:DNA helicase activity"/>
    <property type="evidence" value="ECO:0007669"/>
    <property type="project" value="TreeGrafter"/>
</dbReference>
<accession>A0A328A9M0</accession>